<protein>
    <submittedName>
        <fullName evidence="2">Uncharacterized protein</fullName>
    </submittedName>
</protein>
<dbReference type="AlphaFoldDB" id="A0A1I2U8C3"/>
<proteinExistence type="predicted"/>
<feature type="chain" id="PRO_5011452967" evidence="1">
    <location>
        <begin position="21"/>
        <end position="99"/>
    </location>
</feature>
<evidence type="ECO:0000313" key="2">
    <source>
        <dbReference type="EMBL" id="SFG73370.1"/>
    </source>
</evidence>
<organism evidence="2 3">
    <name type="scientific">Methylobacterium gossipiicola</name>
    <dbReference type="NCBI Taxonomy" id="582675"/>
    <lineage>
        <taxon>Bacteria</taxon>
        <taxon>Pseudomonadati</taxon>
        <taxon>Pseudomonadota</taxon>
        <taxon>Alphaproteobacteria</taxon>
        <taxon>Hyphomicrobiales</taxon>
        <taxon>Methylobacteriaceae</taxon>
        <taxon>Methylobacterium</taxon>
    </lineage>
</organism>
<dbReference type="OrthoDB" id="7870801at2"/>
<dbReference type="Proteomes" id="UP000199229">
    <property type="component" value="Unassembled WGS sequence"/>
</dbReference>
<dbReference type="RefSeq" id="WP_091971434.1">
    <property type="nucleotide sequence ID" value="NZ_FOPM01000009.1"/>
</dbReference>
<name>A0A1I2U8C3_9HYPH</name>
<accession>A0A1I2U8C3</accession>
<evidence type="ECO:0000313" key="3">
    <source>
        <dbReference type="Proteomes" id="UP000199229"/>
    </source>
</evidence>
<keyword evidence="1" id="KW-0732">Signal</keyword>
<dbReference type="EMBL" id="FOPM01000009">
    <property type="protein sequence ID" value="SFG73370.1"/>
    <property type="molecule type" value="Genomic_DNA"/>
</dbReference>
<gene>
    <name evidence="2" type="ORF">SAMN05192565_10981</name>
</gene>
<keyword evidence="3" id="KW-1185">Reference proteome</keyword>
<feature type="signal peptide" evidence="1">
    <location>
        <begin position="1"/>
        <end position="20"/>
    </location>
</feature>
<reference evidence="3" key="1">
    <citation type="submission" date="2016-10" db="EMBL/GenBank/DDBJ databases">
        <authorList>
            <person name="Varghese N."/>
            <person name="Submissions S."/>
        </authorList>
    </citation>
    <scope>NUCLEOTIDE SEQUENCE [LARGE SCALE GENOMIC DNA]</scope>
    <source>
        <strain evidence="3">Gh-105</strain>
    </source>
</reference>
<dbReference type="STRING" id="582675.SAMN05192565_10981"/>
<sequence length="99" mass="10594">MRASLFAILVVSVSAGPVAAQPRLATPDMACAEAADLVARAGAIVLTTGPFTYARFVRDGGFCPLPETTRPAFEVTRDVPRCFVGYTCHDRFTEGEGRE</sequence>
<evidence type="ECO:0000256" key="1">
    <source>
        <dbReference type="SAM" id="SignalP"/>
    </source>
</evidence>